<keyword evidence="3" id="KW-1185">Reference proteome</keyword>
<name>A0A8D0GDF5_SPHPU</name>
<evidence type="ECO:0000313" key="2">
    <source>
        <dbReference type="Ensembl" id="ENSSPUP00000003762.1"/>
    </source>
</evidence>
<dbReference type="Ensembl" id="ENSSPUT00000003998.1">
    <property type="protein sequence ID" value="ENSSPUP00000003762.1"/>
    <property type="gene ID" value="ENSSPUG00000002892.1"/>
</dbReference>
<evidence type="ECO:0000313" key="3">
    <source>
        <dbReference type="Proteomes" id="UP000694392"/>
    </source>
</evidence>
<reference evidence="2" key="2">
    <citation type="submission" date="2025-09" db="UniProtKB">
        <authorList>
            <consortium name="Ensembl"/>
        </authorList>
    </citation>
    <scope>IDENTIFICATION</scope>
</reference>
<dbReference type="PANTHER" id="PTHR46108">
    <property type="entry name" value="BLUE CHEESE"/>
    <property type="match status" value="1"/>
</dbReference>
<protein>
    <submittedName>
        <fullName evidence="2">Uncharacterized protein</fullName>
    </submittedName>
</protein>
<dbReference type="GeneTree" id="ENSGT00940000155680"/>
<keyword evidence="1" id="KW-0853">WD repeat</keyword>
<dbReference type="PANTHER" id="PTHR46108:SF1">
    <property type="entry name" value="WD REPEAT AND FYVE DOMAIN-CONTAINING PROTEIN 3"/>
    <property type="match status" value="1"/>
</dbReference>
<dbReference type="GO" id="GO:0035973">
    <property type="term" value="P:aggrephagy"/>
    <property type="evidence" value="ECO:0007669"/>
    <property type="project" value="TreeGrafter"/>
</dbReference>
<dbReference type="AlphaFoldDB" id="A0A8D0GDF5"/>
<accession>A0A8D0GDF5</accession>
<organism evidence="2 3">
    <name type="scientific">Sphenodon punctatus</name>
    <name type="common">Tuatara</name>
    <name type="synonym">Hatteria punctata</name>
    <dbReference type="NCBI Taxonomy" id="8508"/>
    <lineage>
        <taxon>Eukaryota</taxon>
        <taxon>Metazoa</taxon>
        <taxon>Chordata</taxon>
        <taxon>Craniata</taxon>
        <taxon>Vertebrata</taxon>
        <taxon>Euteleostomi</taxon>
        <taxon>Lepidosauria</taxon>
        <taxon>Sphenodontia</taxon>
        <taxon>Sphenodontidae</taxon>
        <taxon>Sphenodon</taxon>
    </lineage>
</organism>
<sequence>MTTWHIMIPSDIEPDGVYNQDVSEGRQLLLKAVNRVWNELTHSKKQVLEEAFKVTFPVNDRGHVDIAVVRSLIEEASLKCWQNHLAHEKKCISRGETLVPTTQSKLSRVSSGFGLSKLTGSRRNRKESGL</sequence>
<dbReference type="Proteomes" id="UP000694392">
    <property type="component" value="Unplaced"/>
</dbReference>
<evidence type="ECO:0000256" key="1">
    <source>
        <dbReference type="ARBA" id="ARBA00022574"/>
    </source>
</evidence>
<reference evidence="2" key="1">
    <citation type="submission" date="2025-08" db="UniProtKB">
        <authorList>
            <consortium name="Ensembl"/>
        </authorList>
    </citation>
    <scope>IDENTIFICATION</scope>
</reference>
<proteinExistence type="predicted"/>
<dbReference type="InterPro" id="IPR051944">
    <property type="entry name" value="BEACH_domain_protein"/>
</dbReference>